<evidence type="ECO:0000256" key="1">
    <source>
        <dbReference type="SAM" id="MobiDB-lite"/>
    </source>
</evidence>
<feature type="compositionally biased region" description="Polar residues" evidence="1">
    <location>
        <begin position="143"/>
        <end position="162"/>
    </location>
</feature>
<dbReference type="EMBL" id="SJPS01000001">
    <property type="protein sequence ID" value="TWU29929.1"/>
    <property type="molecule type" value="Genomic_DNA"/>
</dbReference>
<gene>
    <name evidence="3" type="ORF">Pla144_07100</name>
</gene>
<organism evidence="3 4">
    <name type="scientific">Bythopirellula polymerisocia</name>
    <dbReference type="NCBI Taxonomy" id="2528003"/>
    <lineage>
        <taxon>Bacteria</taxon>
        <taxon>Pseudomonadati</taxon>
        <taxon>Planctomycetota</taxon>
        <taxon>Planctomycetia</taxon>
        <taxon>Pirellulales</taxon>
        <taxon>Lacipirellulaceae</taxon>
        <taxon>Bythopirellula</taxon>
    </lineage>
</organism>
<evidence type="ECO:0000256" key="2">
    <source>
        <dbReference type="SAM" id="SignalP"/>
    </source>
</evidence>
<sequence length="170" mass="18802" precursor="true">MYRYPNTLAQLTYCTMVGILCAGLNVHLATNSQAQVNQASYQTPAAAYFSSGQGYYRQATVPQQAVATQVVQLNGNKPFQNIQRGPTVSPYLSLDMPETSTSLPNYYAYVRPQLQQRETNEVQAEEIRRLRQQVRMSGGRGSISKNTNEGMPTTGSSSQFLNLGSYFPGQ</sequence>
<evidence type="ECO:0000313" key="4">
    <source>
        <dbReference type="Proteomes" id="UP000318437"/>
    </source>
</evidence>
<dbReference type="RefSeq" id="WP_146447881.1">
    <property type="nucleotide sequence ID" value="NZ_SJPS01000001.1"/>
</dbReference>
<reference evidence="3 4" key="1">
    <citation type="submission" date="2019-02" db="EMBL/GenBank/DDBJ databases">
        <title>Deep-cultivation of Planctomycetes and their phenomic and genomic characterization uncovers novel biology.</title>
        <authorList>
            <person name="Wiegand S."/>
            <person name="Jogler M."/>
            <person name="Boedeker C."/>
            <person name="Pinto D."/>
            <person name="Vollmers J."/>
            <person name="Rivas-Marin E."/>
            <person name="Kohn T."/>
            <person name="Peeters S.H."/>
            <person name="Heuer A."/>
            <person name="Rast P."/>
            <person name="Oberbeckmann S."/>
            <person name="Bunk B."/>
            <person name="Jeske O."/>
            <person name="Meyerdierks A."/>
            <person name="Storesund J.E."/>
            <person name="Kallscheuer N."/>
            <person name="Luecker S."/>
            <person name="Lage O.M."/>
            <person name="Pohl T."/>
            <person name="Merkel B.J."/>
            <person name="Hornburger P."/>
            <person name="Mueller R.-W."/>
            <person name="Bruemmer F."/>
            <person name="Labrenz M."/>
            <person name="Spormann A.M."/>
            <person name="Op Den Camp H."/>
            <person name="Overmann J."/>
            <person name="Amann R."/>
            <person name="Jetten M.S.M."/>
            <person name="Mascher T."/>
            <person name="Medema M.H."/>
            <person name="Devos D.P."/>
            <person name="Kaster A.-K."/>
            <person name="Ovreas L."/>
            <person name="Rohde M."/>
            <person name="Galperin M.Y."/>
            <person name="Jogler C."/>
        </authorList>
    </citation>
    <scope>NUCLEOTIDE SEQUENCE [LARGE SCALE GENOMIC DNA]</scope>
    <source>
        <strain evidence="3 4">Pla144</strain>
    </source>
</reference>
<keyword evidence="2" id="KW-0732">Signal</keyword>
<proteinExistence type="predicted"/>
<evidence type="ECO:0000313" key="3">
    <source>
        <dbReference type="EMBL" id="TWU29929.1"/>
    </source>
</evidence>
<dbReference type="OrthoDB" id="277325at2"/>
<protein>
    <submittedName>
        <fullName evidence="3">Uncharacterized protein</fullName>
    </submittedName>
</protein>
<dbReference type="Proteomes" id="UP000318437">
    <property type="component" value="Unassembled WGS sequence"/>
</dbReference>
<feature type="region of interest" description="Disordered" evidence="1">
    <location>
        <begin position="134"/>
        <end position="170"/>
    </location>
</feature>
<accession>A0A5C6D4X8</accession>
<name>A0A5C6D4X8_9BACT</name>
<keyword evidence="4" id="KW-1185">Reference proteome</keyword>
<comment type="caution">
    <text evidence="3">The sequence shown here is derived from an EMBL/GenBank/DDBJ whole genome shotgun (WGS) entry which is preliminary data.</text>
</comment>
<dbReference type="AlphaFoldDB" id="A0A5C6D4X8"/>
<feature type="chain" id="PRO_5023090210" evidence="2">
    <location>
        <begin position="35"/>
        <end position="170"/>
    </location>
</feature>
<feature type="signal peptide" evidence="2">
    <location>
        <begin position="1"/>
        <end position="34"/>
    </location>
</feature>